<evidence type="ECO:0000313" key="7">
    <source>
        <dbReference type="Proteomes" id="UP000717696"/>
    </source>
</evidence>
<evidence type="ECO:0000256" key="3">
    <source>
        <dbReference type="ARBA" id="ARBA00022989"/>
    </source>
</evidence>
<feature type="transmembrane region" description="Helical" evidence="5">
    <location>
        <begin position="112"/>
        <end position="130"/>
    </location>
</feature>
<name>A0A9P9E1W2_9HYPO</name>
<dbReference type="PANTHER" id="PTHR31465:SF1">
    <property type="entry name" value="PROTEIN RTA1-RELATED"/>
    <property type="match status" value="1"/>
</dbReference>
<organism evidence="6 7">
    <name type="scientific">Dactylonectria estremocensis</name>
    <dbReference type="NCBI Taxonomy" id="1079267"/>
    <lineage>
        <taxon>Eukaryota</taxon>
        <taxon>Fungi</taxon>
        <taxon>Dikarya</taxon>
        <taxon>Ascomycota</taxon>
        <taxon>Pezizomycotina</taxon>
        <taxon>Sordariomycetes</taxon>
        <taxon>Hypocreomycetidae</taxon>
        <taxon>Hypocreales</taxon>
        <taxon>Nectriaceae</taxon>
        <taxon>Dactylonectria</taxon>
    </lineage>
</organism>
<dbReference type="AlphaFoldDB" id="A0A9P9E1W2"/>
<keyword evidence="7" id="KW-1185">Reference proteome</keyword>
<gene>
    <name evidence="6" type="ORF">B0J13DRAFT_588422</name>
</gene>
<dbReference type="OrthoDB" id="3358017at2759"/>
<evidence type="ECO:0000256" key="1">
    <source>
        <dbReference type="ARBA" id="ARBA00004141"/>
    </source>
</evidence>
<dbReference type="PANTHER" id="PTHR31465">
    <property type="entry name" value="PROTEIN RTA1-RELATED"/>
    <property type="match status" value="1"/>
</dbReference>
<proteinExistence type="predicted"/>
<dbReference type="EMBL" id="JAGMUU010000021">
    <property type="protein sequence ID" value="KAH7129538.1"/>
    <property type="molecule type" value="Genomic_DNA"/>
</dbReference>
<feature type="transmembrane region" description="Helical" evidence="5">
    <location>
        <begin position="142"/>
        <end position="166"/>
    </location>
</feature>
<keyword evidence="2 5" id="KW-0812">Transmembrane</keyword>
<keyword evidence="3 5" id="KW-1133">Transmembrane helix</keyword>
<keyword evidence="4 5" id="KW-0472">Membrane</keyword>
<feature type="transmembrane region" description="Helical" evidence="5">
    <location>
        <begin position="12"/>
        <end position="34"/>
    </location>
</feature>
<accession>A0A9P9E1W2</accession>
<evidence type="ECO:0000313" key="6">
    <source>
        <dbReference type="EMBL" id="KAH7129538.1"/>
    </source>
</evidence>
<protein>
    <submittedName>
        <fullName evidence="6">Uncharacterized protein</fullName>
    </submittedName>
</protein>
<comment type="caution">
    <text evidence="6">The sequence shown here is derived from an EMBL/GenBank/DDBJ whole genome shotgun (WGS) entry which is preliminary data.</text>
</comment>
<evidence type="ECO:0000256" key="4">
    <source>
        <dbReference type="ARBA" id="ARBA00023136"/>
    </source>
</evidence>
<comment type="subcellular location">
    <subcellularLocation>
        <location evidence="1">Membrane</location>
        <topology evidence="1">Multi-pass membrane protein</topology>
    </subcellularLocation>
</comment>
<evidence type="ECO:0000256" key="5">
    <source>
        <dbReference type="SAM" id="Phobius"/>
    </source>
</evidence>
<dbReference type="GO" id="GO:0016020">
    <property type="term" value="C:membrane"/>
    <property type="evidence" value="ECO:0007669"/>
    <property type="project" value="UniProtKB-SubCell"/>
</dbReference>
<evidence type="ECO:0000256" key="2">
    <source>
        <dbReference type="ARBA" id="ARBA00022692"/>
    </source>
</evidence>
<dbReference type="InterPro" id="IPR007568">
    <property type="entry name" value="RTA1"/>
</dbReference>
<feature type="transmembrane region" description="Helical" evidence="5">
    <location>
        <begin position="54"/>
        <end position="75"/>
    </location>
</feature>
<reference evidence="6" key="1">
    <citation type="journal article" date="2021" name="Nat. Commun.">
        <title>Genetic determinants of endophytism in the Arabidopsis root mycobiome.</title>
        <authorList>
            <person name="Mesny F."/>
            <person name="Miyauchi S."/>
            <person name="Thiergart T."/>
            <person name="Pickel B."/>
            <person name="Atanasova L."/>
            <person name="Karlsson M."/>
            <person name="Huettel B."/>
            <person name="Barry K.W."/>
            <person name="Haridas S."/>
            <person name="Chen C."/>
            <person name="Bauer D."/>
            <person name="Andreopoulos W."/>
            <person name="Pangilinan J."/>
            <person name="LaButti K."/>
            <person name="Riley R."/>
            <person name="Lipzen A."/>
            <person name="Clum A."/>
            <person name="Drula E."/>
            <person name="Henrissat B."/>
            <person name="Kohler A."/>
            <person name="Grigoriev I.V."/>
            <person name="Martin F.M."/>
            <person name="Hacquard S."/>
        </authorList>
    </citation>
    <scope>NUCLEOTIDE SEQUENCE</scope>
    <source>
        <strain evidence="6">MPI-CAGE-AT-0021</strain>
    </source>
</reference>
<dbReference type="Proteomes" id="UP000717696">
    <property type="component" value="Unassembled WGS sequence"/>
</dbReference>
<sequence>MAINYYNCDSSLAAAMIFILGYAISSLLHIYQIFKTKTRFFIPFLIGSLCTPYVMRSLLLLLGSICYATSINIVLGRLIRFLKAEEWSFISIEGGKLVNAETADDRSKGESITIGSLVFQILFFSLFKYTMEHNSELQSKEVYIYVLGAALMLVASFPPVQVSCFWRADC</sequence>